<organism evidence="2 3">
    <name type="scientific">Xanthobacter tagetidis</name>
    <dbReference type="NCBI Taxonomy" id="60216"/>
    <lineage>
        <taxon>Bacteria</taxon>
        <taxon>Pseudomonadati</taxon>
        <taxon>Pseudomonadota</taxon>
        <taxon>Alphaproteobacteria</taxon>
        <taxon>Hyphomicrobiales</taxon>
        <taxon>Xanthobacteraceae</taxon>
        <taxon>Xanthobacter</taxon>
    </lineage>
</organism>
<dbReference type="EMBL" id="RCTF01000014">
    <property type="protein sequence ID" value="RLP75894.1"/>
    <property type="molecule type" value="Genomic_DNA"/>
</dbReference>
<keyword evidence="3" id="KW-1185">Reference proteome</keyword>
<sequence length="319" mass="34765">QAAVLAAREAAQAARAALAGPEEALARLQADLATLAARHDHAEQRAASLRAALESARAAADDAALEAAIVAARAALARQEEAIAALVGQRTEETLPQLDARIARLEQALAERREKRAALQEEIAGLKSRIEVSEAAGLDEAIALKGRELELAEAEKARFQREADVLSLLARTLRDAETLAKERYLNPVLKRVEPYLRILFPGARIVLDENLRIKGVKRDGEHEEAFEHLSLGTQEQIAVLVRIAFAEMLVERGEPATVILDDALVFSDDSRIKRMFDILNMAARNVQILVFTCREQVFEDLGGKPLALKPGGPDELMSA</sequence>
<evidence type="ECO:0000313" key="2">
    <source>
        <dbReference type="EMBL" id="RLP75894.1"/>
    </source>
</evidence>
<gene>
    <name evidence="2" type="ORF">D9R14_16555</name>
</gene>
<feature type="non-terminal residue" evidence="2">
    <location>
        <position position="1"/>
    </location>
</feature>
<accession>A0A3L7A6Y9</accession>
<protein>
    <submittedName>
        <fullName evidence="2">Chromosome segregation protein SMC</fullName>
    </submittedName>
</protein>
<dbReference type="AlphaFoldDB" id="A0A3L7A6Y9"/>
<proteinExistence type="predicted"/>
<feature type="coiled-coil region" evidence="1">
    <location>
        <begin position="95"/>
        <end position="169"/>
    </location>
</feature>
<dbReference type="Proteomes" id="UP000269692">
    <property type="component" value="Unassembled WGS sequence"/>
</dbReference>
<dbReference type="SUPFAM" id="SSF52540">
    <property type="entry name" value="P-loop containing nucleoside triphosphate hydrolases"/>
    <property type="match status" value="1"/>
</dbReference>
<reference evidence="2 3" key="1">
    <citation type="submission" date="2018-10" db="EMBL/GenBank/DDBJ databases">
        <title>Xanthobacter tagetidis genome sequencing and assembly.</title>
        <authorList>
            <person name="Maclea K.S."/>
            <person name="Goen A.E."/>
            <person name="Fatima S.A."/>
        </authorList>
    </citation>
    <scope>NUCLEOTIDE SEQUENCE [LARGE SCALE GENOMIC DNA]</scope>
    <source>
        <strain evidence="2 3">ATCC 700314</strain>
    </source>
</reference>
<evidence type="ECO:0000313" key="3">
    <source>
        <dbReference type="Proteomes" id="UP000269692"/>
    </source>
</evidence>
<dbReference type="PANTHER" id="PTHR41259">
    <property type="entry name" value="DOUBLE-STRAND BREAK REPAIR RAD50 ATPASE, PUTATIVE-RELATED"/>
    <property type="match status" value="1"/>
</dbReference>
<dbReference type="RefSeq" id="WP_369333433.1">
    <property type="nucleotide sequence ID" value="NZ_RCTF01000014.1"/>
</dbReference>
<comment type="caution">
    <text evidence="2">The sequence shown here is derived from an EMBL/GenBank/DDBJ whole genome shotgun (WGS) entry which is preliminary data.</text>
</comment>
<evidence type="ECO:0000256" key="1">
    <source>
        <dbReference type="SAM" id="Coils"/>
    </source>
</evidence>
<dbReference type="PANTHER" id="PTHR41259:SF1">
    <property type="entry name" value="DOUBLE-STRAND BREAK REPAIR RAD50 ATPASE, PUTATIVE-RELATED"/>
    <property type="match status" value="1"/>
</dbReference>
<name>A0A3L7A6Y9_9HYPH</name>
<dbReference type="Gene3D" id="3.40.50.300">
    <property type="entry name" value="P-loop containing nucleotide triphosphate hydrolases"/>
    <property type="match status" value="1"/>
</dbReference>
<dbReference type="InterPro" id="IPR027417">
    <property type="entry name" value="P-loop_NTPase"/>
</dbReference>
<feature type="coiled-coil region" evidence="1">
    <location>
        <begin position="25"/>
        <end position="66"/>
    </location>
</feature>
<keyword evidence="1" id="KW-0175">Coiled coil</keyword>